<dbReference type="Gene3D" id="1.25.40.1040">
    <property type="match status" value="1"/>
</dbReference>
<dbReference type="InterPro" id="IPR008847">
    <property type="entry name" value="Suf"/>
</dbReference>
<feature type="compositionally biased region" description="Basic and acidic residues" evidence="4">
    <location>
        <begin position="678"/>
        <end position="704"/>
    </location>
</feature>
<evidence type="ECO:0000259" key="5">
    <source>
        <dbReference type="Pfam" id="PF05843"/>
    </source>
</evidence>
<dbReference type="OrthoDB" id="26282at2759"/>
<gene>
    <name evidence="6" type="ORF">A7U60_g1450</name>
</gene>
<dbReference type="Pfam" id="PF05843">
    <property type="entry name" value="Suf"/>
    <property type="match status" value="1"/>
</dbReference>
<dbReference type="PANTHER" id="PTHR19980:SF0">
    <property type="entry name" value="CLEAVAGE STIMULATION FACTOR SUBUNIT 3"/>
    <property type="match status" value="1"/>
</dbReference>
<feature type="region of interest" description="Disordered" evidence="4">
    <location>
        <begin position="1"/>
        <end position="34"/>
    </location>
</feature>
<comment type="subcellular location">
    <subcellularLocation>
        <location evidence="3">Nucleus</location>
    </subcellularLocation>
    <subcellularLocation>
        <location evidence="3">Cytoplasm</location>
    </subcellularLocation>
    <text evidence="3">Nucleus and/or cytoplasm.</text>
</comment>
<feature type="region of interest" description="Disordered" evidence="4">
    <location>
        <begin position="651"/>
        <end position="781"/>
    </location>
</feature>
<reference evidence="6" key="1">
    <citation type="submission" date="2016-06" db="EMBL/GenBank/DDBJ databases">
        <title>Draft Genome sequence of the fungus Inonotus baumii.</title>
        <authorList>
            <person name="Zhu H."/>
            <person name="Lin W."/>
        </authorList>
    </citation>
    <scope>NUCLEOTIDE SEQUENCE</scope>
    <source>
        <strain evidence="6">821</strain>
    </source>
</reference>
<dbReference type="SMART" id="SM00386">
    <property type="entry name" value="HAT"/>
    <property type="match status" value="5"/>
</dbReference>
<feature type="domain" description="Suppressor of forked" evidence="5">
    <location>
        <begin position="37"/>
        <end position="630"/>
    </location>
</feature>
<dbReference type="GO" id="GO:0005634">
    <property type="term" value="C:nucleus"/>
    <property type="evidence" value="ECO:0007669"/>
    <property type="project" value="UniProtKB-SubCell"/>
</dbReference>
<dbReference type="InterPro" id="IPR045243">
    <property type="entry name" value="Rna14-like"/>
</dbReference>
<evidence type="ECO:0000256" key="1">
    <source>
        <dbReference type="ARBA" id="ARBA00022737"/>
    </source>
</evidence>
<feature type="compositionally biased region" description="Polar residues" evidence="4">
    <location>
        <begin position="1"/>
        <end position="19"/>
    </location>
</feature>
<evidence type="ECO:0000256" key="2">
    <source>
        <dbReference type="ARBA" id="ARBA00023242"/>
    </source>
</evidence>
<comment type="function">
    <text evidence="3">Component of the cleavage factor IA (CFIA) complex, which is involved in the endonucleolytic cleavage during polyadenylation-dependent pre-mRNA 3'-end formation.</text>
</comment>
<dbReference type="PANTHER" id="PTHR19980">
    <property type="entry name" value="RNA CLEAVAGE STIMULATION FACTOR"/>
    <property type="match status" value="1"/>
</dbReference>
<feature type="region of interest" description="Disordered" evidence="4">
    <location>
        <begin position="817"/>
        <end position="855"/>
    </location>
</feature>
<evidence type="ECO:0000313" key="6">
    <source>
        <dbReference type="EMBL" id="OCB91283.1"/>
    </source>
</evidence>
<dbReference type="AlphaFoldDB" id="A0A9Q5I3X8"/>
<evidence type="ECO:0000313" key="7">
    <source>
        <dbReference type="Proteomes" id="UP000757232"/>
    </source>
</evidence>
<keyword evidence="3" id="KW-0963">Cytoplasm</keyword>
<feature type="compositionally biased region" description="Pro residues" evidence="4">
    <location>
        <begin position="829"/>
        <end position="842"/>
    </location>
</feature>
<dbReference type="SUPFAM" id="SSF48452">
    <property type="entry name" value="TPR-like"/>
    <property type="match status" value="2"/>
</dbReference>
<sequence length="855" mass="97487">MQAQASDTQLKSEATESALQPQPQPQPSEWSQKLSYAQDNPYSEAAWNALLDISEESGDLEKIKEAYEALLQKYPNTVRIYFYALFQFNLILCVTSNLRLKTCFTPVRKVVGPDLVLDPFLVSVDLWKFYVVYVRRVNASPETRDTVAKAYDFALQHVGQDKDSADIWAEYIQFVKSGPASSTWEEQQKMDQLRKIYQRAVQIPLENVETLWKDYEAFENGLNKITAKKFLQDLTPAHMQARTKLRELRKHLGILLPPHPALSSGQRPPLNLPHKPTYNQKDRSLAGAWKQYLKWEESNPLEIEERNTFLTRVQAVYRRAVVRMRFFSEIWFMAYSWTNSMGRTDEALQILKAGIEANPTSFVLNFALAENYELQKNNAEVHATFTKLLQGVLEEIEALDSKINASANTNEKETTPGNVGATEANSEQADAPPPSSGLNKGLSISTTTSSSSEDSSFATQLRERKQEYGLVYIMYIRFAMRAEGLEASRLVFQRARKDKYAPWEVFEAAALMEYHVAKQTVVANRILSVAMNRFSQEIDFVVRYLTFLMSVNDENNARALFERTVGTFPPDKARPLWERWARYEYQYGNLEAALKLEKRMAEVYPNDPPIKRFAQRHIYANVDGIANRDLGVSQAKQSAALARVGTIRDITVGADGVPPPSTSGSTIYPNGGSFKRPPSPDREREREKDRERERERMRREELAKPPHKRPRDNSPAPLKDRWGGPSGSGSRRYGSPAWGDDGERGDRGRVTRIDRERDRTRSPARRYGSERDERDGPQRAQLPQVLNWFISQLPPSNSFDGPVFRTDDLMQLFRNAVIPGSNTVRERSPPPPPRQARPPPDYGPYRGPNGRGGRY</sequence>
<keyword evidence="3" id="KW-0507">mRNA processing</keyword>
<dbReference type="GO" id="GO:0003729">
    <property type="term" value="F:mRNA binding"/>
    <property type="evidence" value="ECO:0007669"/>
    <property type="project" value="TreeGrafter"/>
</dbReference>
<proteinExistence type="predicted"/>
<protein>
    <recommendedName>
        <fullName evidence="3">mRNA 3'-end-processing protein RNA14</fullName>
    </recommendedName>
</protein>
<evidence type="ECO:0000256" key="4">
    <source>
        <dbReference type="SAM" id="MobiDB-lite"/>
    </source>
</evidence>
<feature type="compositionally biased region" description="Basic and acidic residues" evidence="4">
    <location>
        <begin position="741"/>
        <end position="777"/>
    </location>
</feature>
<dbReference type="Proteomes" id="UP000757232">
    <property type="component" value="Unassembled WGS sequence"/>
</dbReference>
<feature type="region of interest" description="Disordered" evidence="4">
    <location>
        <begin position="404"/>
        <end position="458"/>
    </location>
</feature>
<evidence type="ECO:0000256" key="3">
    <source>
        <dbReference type="RuleBase" id="RU369035"/>
    </source>
</evidence>
<accession>A0A9Q5I3X8</accession>
<dbReference type="GO" id="GO:0005737">
    <property type="term" value="C:cytoplasm"/>
    <property type="evidence" value="ECO:0007669"/>
    <property type="project" value="UniProtKB-SubCell"/>
</dbReference>
<keyword evidence="2 3" id="KW-0539">Nucleus</keyword>
<dbReference type="InterPro" id="IPR003107">
    <property type="entry name" value="HAT"/>
</dbReference>
<dbReference type="EMBL" id="LNZH02000095">
    <property type="protein sequence ID" value="OCB91283.1"/>
    <property type="molecule type" value="Genomic_DNA"/>
</dbReference>
<keyword evidence="7" id="KW-1185">Reference proteome</keyword>
<keyword evidence="1" id="KW-0677">Repeat</keyword>
<name>A0A9Q5I3X8_SANBA</name>
<comment type="caution">
    <text evidence="6">The sequence shown here is derived from an EMBL/GenBank/DDBJ whole genome shotgun (WGS) entry which is preliminary data.</text>
</comment>
<organism evidence="6 7">
    <name type="scientific">Sanghuangporus baumii</name>
    <name type="common">Phellinus baumii</name>
    <dbReference type="NCBI Taxonomy" id="108892"/>
    <lineage>
        <taxon>Eukaryota</taxon>
        <taxon>Fungi</taxon>
        <taxon>Dikarya</taxon>
        <taxon>Basidiomycota</taxon>
        <taxon>Agaricomycotina</taxon>
        <taxon>Agaricomycetes</taxon>
        <taxon>Hymenochaetales</taxon>
        <taxon>Hymenochaetaceae</taxon>
        <taxon>Sanghuangporus</taxon>
    </lineage>
</organism>
<dbReference type="InterPro" id="IPR011990">
    <property type="entry name" value="TPR-like_helical_dom_sf"/>
</dbReference>
<dbReference type="GO" id="GO:0180010">
    <property type="term" value="P:co-transcriptional mRNA 3'-end processing, cleavage and polyadenylation pathway"/>
    <property type="evidence" value="ECO:0007669"/>
    <property type="project" value="UniProtKB-UniRule"/>
</dbReference>
<feature type="compositionally biased region" description="Low complexity" evidence="4">
    <location>
        <begin position="443"/>
        <end position="456"/>
    </location>
</feature>